<dbReference type="InterPro" id="IPR000719">
    <property type="entry name" value="Prot_kinase_dom"/>
</dbReference>
<feature type="domain" description="Protein kinase" evidence="5">
    <location>
        <begin position="104"/>
        <end position="365"/>
    </location>
</feature>
<evidence type="ECO:0000256" key="4">
    <source>
        <dbReference type="PROSITE-ProRule" id="PRU00339"/>
    </source>
</evidence>
<keyword evidence="6" id="KW-0418">Kinase</keyword>
<dbReference type="AlphaFoldDB" id="A0A0V0QFC7"/>
<dbReference type="InParanoid" id="A0A0V0QFC7"/>
<dbReference type="InterPro" id="IPR011990">
    <property type="entry name" value="TPR-like_helical_dom_sf"/>
</dbReference>
<dbReference type="Pfam" id="PF13174">
    <property type="entry name" value="TPR_6"/>
    <property type="match status" value="1"/>
</dbReference>
<dbReference type="Gene3D" id="1.10.510.10">
    <property type="entry name" value="Transferase(Phosphotransferase) domain 1"/>
    <property type="match status" value="1"/>
</dbReference>
<feature type="repeat" description="TPR" evidence="4">
    <location>
        <begin position="718"/>
        <end position="751"/>
    </location>
</feature>
<protein>
    <submittedName>
        <fullName evidence="6">Protein kinase-like domain</fullName>
    </submittedName>
</protein>
<dbReference type="InterPro" id="IPR013105">
    <property type="entry name" value="TPR_2"/>
</dbReference>
<dbReference type="Gene3D" id="1.25.40.10">
    <property type="entry name" value="Tetratricopeptide repeat domain"/>
    <property type="match status" value="5"/>
</dbReference>
<dbReference type="Pfam" id="PF00069">
    <property type="entry name" value="Pkinase"/>
    <property type="match status" value="1"/>
</dbReference>
<organism evidence="6 7">
    <name type="scientific">Pseudocohnilembus persalinus</name>
    <name type="common">Ciliate</name>
    <dbReference type="NCBI Taxonomy" id="266149"/>
    <lineage>
        <taxon>Eukaryota</taxon>
        <taxon>Sar</taxon>
        <taxon>Alveolata</taxon>
        <taxon>Ciliophora</taxon>
        <taxon>Intramacronucleata</taxon>
        <taxon>Oligohymenophorea</taxon>
        <taxon>Scuticociliatia</taxon>
        <taxon>Philasterida</taxon>
        <taxon>Pseudocohnilembidae</taxon>
        <taxon>Pseudocohnilembus</taxon>
    </lineage>
</organism>
<comment type="similarity">
    <text evidence="3">Belongs to the APC3/CDC27 family.</text>
</comment>
<dbReference type="PANTHER" id="PTHR12558">
    <property type="entry name" value="CELL DIVISION CYCLE 16,23,27"/>
    <property type="match status" value="1"/>
</dbReference>
<feature type="repeat" description="TPR" evidence="4">
    <location>
        <begin position="419"/>
        <end position="452"/>
    </location>
</feature>
<evidence type="ECO:0000313" key="6">
    <source>
        <dbReference type="EMBL" id="KRX00911.1"/>
    </source>
</evidence>
<dbReference type="GO" id="GO:0051301">
    <property type="term" value="P:cell division"/>
    <property type="evidence" value="ECO:0007669"/>
    <property type="project" value="TreeGrafter"/>
</dbReference>
<evidence type="ECO:0000256" key="1">
    <source>
        <dbReference type="ARBA" id="ARBA00022737"/>
    </source>
</evidence>
<dbReference type="SUPFAM" id="SSF56112">
    <property type="entry name" value="Protein kinase-like (PK-like)"/>
    <property type="match status" value="1"/>
</dbReference>
<keyword evidence="6" id="KW-0808">Transferase</keyword>
<dbReference type="PANTHER" id="PTHR12558:SF13">
    <property type="entry name" value="CELL DIVISION CYCLE PROTEIN 27 HOMOLOG"/>
    <property type="match status" value="1"/>
</dbReference>
<dbReference type="InterPro" id="IPR006597">
    <property type="entry name" value="Sel1-like"/>
</dbReference>
<dbReference type="Pfam" id="PF13181">
    <property type="entry name" value="TPR_8"/>
    <property type="match status" value="4"/>
</dbReference>
<keyword evidence="2 4" id="KW-0802">TPR repeat</keyword>
<evidence type="ECO:0000256" key="3">
    <source>
        <dbReference type="ARBA" id="ARBA00038210"/>
    </source>
</evidence>
<feature type="repeat" description="TPR" evidence="4">
    <location>
        <begin position="384"/>
        <end position="417"/>
    </location>
</feature>
<dbReference type="PROSITE" id="PS50005">
    <property type="entry name" value="TPR"/>
    <property type="match status" value="8"/>
</dbReference>
<dbReference type="OrthoDB" id="420945at2759"/>
<dbReference type="SMART" id="SM00671">
    <property type="entry name" value="SEL1"/>
    <property type="match status" value="3"/>
</dbReference>
<dbReference type="GO" id="GO:0005737">
    <property type="term" value="C:cytoplasm"/>
    <property type="evidence" value="ECO:0007669"/>
    <property type="project" value="TreeGrafter"/>
</dbReference>
<dbReference type="PROSITE" id="PS50293">
    <property type="entry name" value="TPR_REGION"/>
    <property type="match status" value="3"/>
</dbReference>
<feature type="repeat" description="TPR" evidence="4">
    <location>
        <begin position="350"/>
        <end position="383"/>
    </location>
</feature>
<feature type="repeat" description="TPR" evidence="4">
    <location>
        <begin position="623"/>
        <end position="656"/>
    </location>
</feature>
<dbReference type="InterPro" id="IPR011009">
    <property type="entry name" value="Kinase-like_dom_sf"/>
</dbReference>
<dbReference type="SMART" id="SM00028">
    <property type="entry name" value="TPR"/>
    <property type="match status" value="11"/>
</dbReference>
<proteinExistence type="inferred from homology"/>
<dbReference type="PROSITE" id="PS50011">
    <property type="entry name" value="PROTEIN_KINASE_DOM"/>
    <property type="match status" value="1"/>
</dbReference>
<dbReference type="Pfam" id="PF07719">
    <property type="entry name" value="TPR_2"/>
    <property type="match status" value="1"/>
</dbReference>
<keyword evidence="1" id="KW-0677">Repeat</keyword>
<name>A0A0V0QFC7_PSEPJ</name>
<dbReference type="GO" id="GO:0016567">
    <property type="term" value="P:protein ubiquitination"/>
    <property type="evidence" value="ECO:0007669"/>
    <property type="project" value="TreeGrafter"/>
</dbReference>
<feature type="repeat" description="TPR" evidence="4">
    <location>
        <begin position="521"/>
        <end position="554"/>
    </location>
</feature>
<sequence length="771" mass="91564">MNSSSLDQFHQLKEESQISSQNSVDIYSQLKLIFEQAGLTILDWNKIHIQGKYKKMKQNISQNPILHYQPKIQTQLNQQFNEEQFVYQQQQQQQQQYKFSNKINDIENQNFQNDNGQFLEGKYQGKQYNFRYFDVPYENFEYVQSEILIFKQLEDSQFFQRLIGISFRVVQQNVQLFMINEPTEYDLESFIYLKGETDNEEIYIQMLKEIVQGFEQLIKLNIVPFDLSLDNFQIKESIENKKLRKQLKIVSSGIYQPPQLLQKENDINYYTPLEKLDGIQMNEKSLVWSLGLIIFEMFTKQNHIDDEFNVGFDKQAIHFAKLSIDNFLQEKIDIAMNFIDQAIKIEPQYSRAYNIKGSIYQHQKNFENALQFYDLAIQYNPLFYHAFYNKGNLLQEINKYKEAIQYYDKALALDSCSQLDLYFKKGLAHKHLQEYEQANTLFDKCLLLDDQYVEAIIEKGLILNDLDNYEEAGLHFDLAIEIDSENPKPYEFKAEIMYKQQQYRKSIDLLKKSLEYDLENLKLKQKLGFLYLKNNQFYSALENFNQILKIEPNNIDVLVNMGVIYQAQNKFTEALKKFSQAVKIFPGCQQALFNIGLILQQHFKYNESIQYYQIYTKLNQQNPDSYNNLGLAYMEIEQFEKAIKNFDKAIDLDPNHKTSLLNKSINNLEIQFNFLAIQNQYKNALIFIQGKILIDVYQDHSQAQLLLEKYMDLEQNVKEALVYLAKAYQMQNLYQKAILLYEKIQKLDPNDQQVQKKLNSCVLKFKNQKHK</sequence>
<reference evidence="6 7" key="1">
    <citation type="journal article" date="2015" name="Sci. Rep.">
        <title>Genome of the facultative scuticociliatosis pathogen Pseudocohnilembus persalinus provides insight into its virulence through horizontal gene transfer.</title>
        <authorList>
            <person name="Xiong J."/>
            <person name="Wang G."/>
            <person name="Cheng J."/>
            <person name="Tian M."/>
            <person name="Pan X."/>
            <person name="Warren A."/>
            <person name="Jiang C."/>
            <person name="Yuan D."/>
            <person name="Miao W."/>
        </authorList>
    </citation>
    <scope>NUCLEOTIDE SEQUENCE [LARGE SCALE GENOMIC DNA]</scope>
    <source>
        <strain evidence="6">36N120E</strain>
    </source>
</reference>
<comment type="caution">
    <text evidence="6">The sequence shown here is derived from an EMBL/GenBank/DDBJ whole genome shotgun (WGS) entry which is preliminary data.</text>
</comment>
<evidence type="ECO:0000256" key="2">
    <source>
        <dbReference type="ARBA" id="ARBA00022803"/>
    </source>
</evidence>
<dbReference type="GO" id="GO:0031145">
    <property type="term" value="P:anaphase-promoting complex-dependent catabolic process"/>
    <property type="evidence" value="ECO:0007669"/>
    <property type="project" value="TreeGrafter"/>
</dbReference>
<gene>
    <name evidence="6" type="ORF">PPERSA_09517</name>
</gene>
<evidence type="ECO:0000313" key="7">
    <source>
        <dbReference type="Proteomes" id="UP000054937"/>
    </source>
</evidence>
<dbReference type="InterPro" id="IPR019734">
    <property type="entry name" value="TPR_rpt"/>
</dbReference>
<dbReference type="Proteomes" id="UP000054937">
    <property type="component" value="Unassembled WGS sequence"/>
</dbReference>
<keyword evidence="7" id="KW-1185">Reference proteome</keyword>
<dbReference type="SUPFAM" id="SSF48452">
    <property type="entry name" value="TPR-like"/>
    <property type="match status" value="1"/>
</dbReference>
<dbReference type="GO" id="GO:0007091">
    <property type="term" value="P:metaphase/anaphase transition of mitotic cell cycle"/>
    <property type="evidence" value="ECO:0007669"/>
    <property type="project" value="TreeGrafter"/>
</dbReference>
<evidence type="ECO:0000259" key="5">
    <source>
        <dbReference type="PROSITE" id="PS50011"/>
    </source>
</evidence>
<accession>A0A0V0QFC7</accession>
<dbReference type="EMBL" id="LDAU01000180">
    <property type="protein sequence ID" value="KRX00911.1"/>
    <property type="molecule type" value="Genomic_DNA"/>
</dbReference>
<dbReference type="Pfam" id="PF00515">
    <property type="entry name" value="TPR_1"/>
    <property type="match status" value="2"/>
</dbReference>
<dbReference type="GO" id="GO:0004672">
    <property type="term" value="F:protein kinase activity"/>
    <property type="evidence" value="ECO:0007669"/>
    <property type="project" value="InterPro"/>
</dbReference>
<dbReference type="GO" id="GO:0005524">
    <property type="term" value="F:ATP binding"/>
    <property type="evidence" value="ECO:0007669"/>
    <property type="project" value="InterPro"/>
</dbReference>
<feature type="repeat" description="TPR" evidence="4">
    <location>
        <begin position="555"/>
        <end position="588"/>
    </location>
</feature>
<feature type="repeat" description="TPR" evidence="4">
    <location>
        <begin position="453"/>
        <end position="486"/>
    </location>
</feature>
<dbReference type="GO" id="GO:0005680">
    <property type="term" value="C:anaphase-promoting complex"/>
    <property type="evidence" value="ECO:0007669"/>
    <property type="project" value="TreeGrafter"/>
</dbReference>